<evidence type="ECO:0000313" key="9">
    <source>
        <dbReference type="EMBL" id="KYP39326.1"/>
    </source>
</evidence>
<dbReference type="Pfam" id="PF14372">
    <property type="entry name" value="hAT-like_RNase-H"/>
    <property type="match status" value="1"/>
</dbReference>
<dbReference type="Pfam" id="PF17917">
    <property type="entry name" value="RT_RNaseH"/>
    <property type="match status" value="1"/>
</dbReference>
<keyword evidence="10" id="KW-1185">Reference proteome</keyword>
<dbReference type="InterPro" id="IPR000477">
    <property type="entry name" value="RT_dom"/>
</dbReference>
<sequence>MVDIDIILGMNWLSSHHNLIDYARRELVFPQLEDEVLVSAGQAEQLMRDGAECFMLFAALSIEIERDITRIEIVNEFPEVFPDDVPGLPPRRDVEFSIDLVPGAGSVSVAPYRMAPAELVELKKQIEDLLEKQMVRPSVSPWGAPVLLVKKKDGGARFCVDYRQLNKLTIKNKYRLPRIDDLMDQLRGASIFLKIDLRSGYHQITVKESDISKTAFRTRYGHYEYVVMPFGVTNALAVFMDYMNRIFRPFLDRFMVVFIDDILVYSRSLEDHREHLRSILEVLRERQLYAKLSKCEFWLSEVRFLGHVISVDGIAVDPAKVEAVIQWERPRTATEIRSFVGLAGYYQRFIEGFSRIVMPLTKLTRKDQTFVWTDACEQSFQELKRRLTTSPVLVLPETGEHFDVFSDASHQGLGCVLMQGGRVVAYASRQLKTHERNYPTHDLELAAVVFALKSWRHYLYGARFSVFSDHKSLKYLFDQKELNMRQRRWMEFLKDFDFQLMYHPGKANVVADALSRKSIHMSAMMIRELELIEQFRDLRLEVEVVQDHISCGMITITNEFLKQVGTKKVDGTSTYTSVCNFNLEQSRKYLAYMIIIHEYPLSMVEHLGFKIYFEGFQLLFKIPSQNTIKNDIIQIYQYEKLFQSIESRIALTTNLWIATIQKKGQILRYKFNSYKYDTKLSTITLDNFSTNDSLVEMFLNGIDCSFLMLNGQLFHMRCCAYILSLIVQDGKFGMLHGLSVLGEGINKVRNSVAFWTTSPTREQAFRVKTRQIKVSMTKKLILECKTRWNSTYHILVSLAYKDVFNCLKIREPLYTCLPSSDEWEITQEICSKLKVFNHVNEMFSGTLYLTTNAFFPLMCEIKLSLQQWKNCSIVAIQNMASKMVAKFDKYWFVIHEIMGFAIILDPRYKLKLLEYELYLEEKVLPRSTILIFFLQKIGKDILTIPISIVASELAFSIEGRFLIPHCSMLHEFTLKALMYAQSWLKHK</sequence>
<keyword evidence="7" id="KW-0695">RNA-directed DNA polymerase</keyword>
<evidence type="ECO:0000313" key="10">
    <source>
        <dbReference type="Proteomes" id="UP000075243"/>
    </source>
</evidence>
<keyword evidence="6" id="KW-0378">Hydrolase</keyword>
<keyword evidence="4" id="KW-0540">Nuclease</keyword>
<dbReference type="InterPro" id="IPR025525">
    <property type="entry name" value="hAT-like_transposase_RNase-H"/>
</dbReference>
<evidence type="ECO:0000256" key="4">
    <source>
        <dbReference type="ARBA" id="ARBA00022722"/>
    </source>
</evidence>
<name>A0A151R9Z9_CAJCA</name>
<evidence type="ECO:0000256" key="6">
    <source>
        <dbReference type="ARBA" id="ARBA00022801"/>
    </source>
</evidence>
<dbReference type="FunFam" id="3.10.10.10:FF:000007">
    <property type="entry name" value="Retrovirus-related Pol polyprotein from transposon 17.6-like Protein"/>
    <property type="match status" value="1"/>
</dbReference>
<dbReference type="Pfam" id="PF05699">
    <property type="entry name" value="Dimer_Tnp_hAT"/>
    <property type="match status" value="1"/>
</dbReference>
<dbReference type="GO" id="GO:0004519">
    <property type="term" value="F:endonuclease activity"/>
    <property type="evidence" value="ECO:0007669"/>
    <property type="project" value="UniProtKB-KW"/>
</dbReference>
<dbReference type="Proteomes" id="UP000075243">
    <property type="component" value="Unassembled WGS sequence"/>
</dbReference>
<dbReference type="InterPro" id="IPR008906">
    <property type="entry name" value="HATC_C_dom"/>
</dbReference>
<dbReference type="InterPro" id="IPR043502">
    <property type="entry name" value="DNA/RNA_pol_sf"/>
</dbReference>
<evidence type="ECO:0000256" key="1">
    <source>
        <dbReference type="ARBA" id="ARBA00022670"/>
    </source>
</evidence>
<protein>
    <submittedName>
        <fullName evidence="9">Retrovirus-related Pol polyprotein from transposon 17.6</fullName>
    </submittedName>
</protein>
<dbReference type="InterPro" id="IPR043128">
    <property type="entry name" value="Rev_trsase/Diguanyl_cyclase"/>
</dbReference>
<dbReference type="Gramene" id="C.cajan_38954.t">
    <property type="protein sequence ID" value="C.cajan_38954.t"/>
    <property type="gene ID" value="C.cajan_38954"/>
</dbReference>
<dbReference type="SUPFAM" id="SSF56672">
    <property type="entry name" value="DNA/RNA polymerases"/>
    <property type="match status" value="1"/>
</dbReference>
<dbReference type="InterPro" id="IPR041373">
    <property type="entry name" value="RT_RNaseH"/>
</dbReference>
<dbReference type="GO" id="GO:0046983">
    <property type="term" value="F:protein dimerization activity"/>
    <property type="evidence" value="ECO:0007669"/>
    <property type="project" value="InterPro"/>
</dbReference>
<dbReference type="GO" id="GO:0003964">
    <property type="term" value="F:RNA-directed DNA polymerase activity"/>
    <property type="evidence" value="ECO:0007669"/>
    <property type="project" value="UniProtKB-KW"/>
</dbReference>
<dbReference type="InterPro" id="IPR050951">
    <property type="entry name" value="Retrovirus_Pol_polyprotein"/>
</dbReference>
<dbReference type="PROSITE" id="PS50878">
    <property type="entry name" value="RT_POL"/>
    <property type="match status" value="1"/>
</dbReference>
<keyword evidence="1" id="KW-0645">Protease</keyword>
<dbReference type="AlphaFoldDB" id="A0A151R9Z9"/>
<dbReference type="PANTHER" id="PTHR37984">
    <property type="entry name" value="PROTEIN CBG26694"/>
    <property type="match status" value="1"/>
</dbReference>
<dbReference type="GO" id="GO:0003677">
    <property type="term" value="F:DNA binding"/>
    <property type="evidence" value="ECO:0007669"/>
    <property type="project" value="InterPro"/>
</dbReference>
<dbReference type="FunFam" id="3.30.70.270:FF:000020">
    <property type="entry name" value="Transposon Tf2-6 polyprotein-like Protein"/>
    <property type="match status" value="1"/>
</dbReference>
<evidence type="ECO:0000259" key="8">
    <source>
        <dbReference type="PROSITE" id="PS50878"/>
    </source>
</evidence>
<dbReference type="Gene3D" id="3.10.10.10">
    <property type="entry name" value="HIV Type 1 Reverse Transcriptase, subunit A, domain 1"/>
    <property type="match status" value="1"/>
</dbReference>
<dbReference type="Gene3D" id="3.30.70.270">
    <property type="match status" value="2"/>
</dbReference>
<keyword evidence="2" id="KW-0808">Transferase</keyword>
<dbReference type="FunFam" id="3.10.20.370:FF:000001">
    <property type="entry name" value="Retrovirus-related Pol polyprotein from transposon 17.6-like protein"/>
    <property type="match status" value="1"/>
</dbReference>
<dbReference type="CDD" id="cd09274">
    <property type="entry name" value="RNase_HI_RT_Ty3"/>
    <property type="match status" value="1"/>
</dbReference>
<reference evidence="9" key="1">
    <citation type="journal article" date="2012" name="Nat. Biotechnol.">
        <title>Draft genome sequence of pigeonpea (Cajanus cajan), an orphan legume crop of resource-poor farmers.</title>
        <authorList>
            <person name="Varshney R.K."/>
            <person name="Chen W."/>
            <person name="Li Y."/>
            <person name="Bharti A.K."/>
            <person name="Saxena R.K."/>
            <person name="Schlueter J.A."/>
            <person name="Donoghue M.T."/>
            <person name="Azam S."/>
            <person name="Fan G."/>
            <person name="Whaley A.M."/>
            <person name="Farmer A.D."/>
            <person name="Sheridan J."/>
            <person name="Iwata A."/>
            <person name="Tuteja R."/>
            <person name="Penmetsa R.V."/>
            <person name="Wu W."/>
            <person name="Upadhyaya H.D."/>
            <person name="Yang S.P."/>
            <person name="Shah T."/>
            <person name="Saxena K.B."/>
            <person name="Michael T."/>
            <person name="McCombie W.R."/>
            <person name="Yang B."/>
            <person name="Zhang G."/>
            <person name="Yang H."/>
            <person name="Wang J."/>
            <person name="Spillane C."/>
            <person name="Cook D.R."/>
            <person name="May G.D."/>
            <person name="Xu X."/>
            <person name="Jackson S.A."/>
        </authorList>
    </citation>
    <scope>NUCLEOTIDE SEQUENCE [LARGE SCALE GENOMIC DNA]</scope>
</reference>
<dbReference type="Pfam" id="PF00078">
    <property type="entry name" value="RVT_1"/>
    <property type="match status" value="1"/>
</dbReference>
<feature type="domain" description="Reverse transcriptase" evidence="8">
    <location>
        <begin position="130"/>
        <end position="309"/>
    </location>
</feature>
<dbReference type="CDD" id="cd01647">
    <property type="entry name" value="RT_LTR"/>
    <property type="match status" value="1"/>
</dbReference>
<dbReference type="GO" id="GO:0006508">
    <property type="term" value="P:proteolysis"/>
    <property type="evidence" value="ECO:0007669"/>
    <property type="project" value="UniProtKB-KW"/>
</dbReference>
<dbReference type="EMBL" id="KQ483917">
    <property type="protein sequence ID" value="KYP39326.1"/>
    <property type="molecule type" value="Genomic_DNA"/>
</dbReference>
<evidence type="ECO:0000256" key="3">
    <source>
        <dbReference type="ARBA" id="ARBA00022695"/>
    </source>
</evidence>
<keyword evidence="5" id="KW-0255">Endonuclease</keyword>
<evidence type="ECO:0000256" key="7">
    <source>
        <dbReference type="ARBA" id="ARBA00022918"/>
    </source>
</evidence>
<dbReference type="Pfam" id="PF08284">
    <property type="entry name" value="RVP_2"/>
    <property type="match status" value="1"/>
</dbReference>
<dbReference type="PANTHER" id="PTHR37984:SF5">
    <property type="entry name" value="PROTEIN NYNRIN-LIKE"/>
    <property type="match status" value="1"/>
</dbReference>
<dbReference type="GO" id="GO:0008233">
    <property type="term" value="F:peptidase activity"/>
    <property type="evidence" value="ECO:0007669"/>
    <property type="project" value="UniProtKB-KW"/>
</dbReference>
<keyword evidence="3" id="KW-0548">Nucleotidyltransferase</keyword>
<gene>
    <name evidence="9" type="ORF">KK1_039375</name>
</gene>
<evidence type="ECO:0000256" key="5">
    <source>
        <dbReference type="ARBA" id="ARBA00022759"/>
    </source>
</evidence>
<dbReference type="SUPFAM" id="SSF53098">
    <property type="entry name" value="Ribonuclease H-like"/>
    <property type="match status" value="1"/>
</dbReference>
<accession>A0A151R9Z9</accession>
<proteinExistence type="predicted"/>
<evidence type="ECO:0000256" key="2">
    <source>
        <dbReference type="ARBA" id="ARBA00022679"/>
    </source>
</evidence>
<dbReference type="InterPro" id="IPR012337">
    <property type="entry name" value="RNaseH-like_sf"/>
</dbReference>
<organism evidence="9 10">
    <name type="scientific">Cajanus cajan</name>
    <name type="common">Pigeon pea</name>
    <name type="synonym">Cajanus indicus</name>
    <dbReference type="NCBI Taxonomy" id="3821"/>
    <lineage>
        <taxon>Eukaryota</taxon>
        <taxon>Viridiplantae</taxon>
        <taxon>Streptophyta</taxon>
        <taxon>Embryophyta</taxon>
        <taxon>Tracheophyta</taxon>
        <taxon>Spermatophyta</taxon>
        <taxon>Magnoliopsida</taxon>
        <taxon>eudicotyledons</taxon>
        <taxon>Gunneridae</taxon>
        <taxon>Pentapetalae</taxon>
        <taxon>rosids</taxon>
        <taxon>fabids</taxon>
        <taxon>Fabales</taxon>
        <taxon>Fabaceae</taxon>
        <taxon>Papilionoideae</taxon>
        <taxon>50 kb inversion clade</taxon>
        <taxon>NPAAA clade</taxon>
        <taxon>indigoferoid/millettioid clade</taxon>
        <taxon>Phaseoleae</taxon>
        <taxon>Cajanus</taxon>
    </lineage>
</organism>